<dbReference type="CDD" id="cd07377">
    <property type="entry name" value="WHTH_GntR"/>
    <property type="match status" value="1"/>
</dbReference>
<dbReference type="Gene3D" id="1.10.10.10">
    <property type="entry name" value="Winged helix-like DNA-binding domain superfamily/Winged helix DNA-binding domain"/>
    <property type="match status" value="1"/>
</dbReference>
<dbReference type="PANTHER" id="PTHR43537">
    <property type="entry name" value="TRANSCRIPTIONAL REGULATOR, GNTR FAMILY"/>
    <property type="match status" value="1"/>
</dbReference>
<sequence>MTAPKQLRDLAVERLRAMIAQGKLRGGDWLRQAALSAELGISYTPIREALKQLEAEGLVEHVPYRGVRVVEFRLDDILDIYAIRLALEPQAAASAAQRIAEPDLEALRQLHGRMCQLHGAEALAEVRELNERFHLKIVEASGRTYLIRTLRAIWTWFPKMLWSQFLPDGDPPQREAQDNADHAQILAALEARDPEAAECATRQHLERARQTLLDALEAQAGVNPR</sequence>
<dbReference type="Gene3D" id="1.20.120.530">
    <property type="entry name" value="GntR ligand-binding domain-like"/>
    <property type="match status" value="1"/>
</dbReference>
<dbReference type="InterPro" id="IPR000524">
    <property type="entry name" value="Tscrpt_reg_HTH_GntR"/>
</dbReference>
<keyword evidence="2" id="KW-0238">DNA-binding</keyword>
<dbReference type="InterPro" id="IPR036390">
    <property type="entry name" value="WH_DNA-bd_sf"/>
</dbReference>
<keyword evidence="1" id="KW-0805">Transcription regulation</keyword>
<evidence type="ECO:0000256" key="1">
    <source>
        <dbReference type="ARBA" id="ARBA00023015"/>
    </source>
</evidence>
<accession>A0A2M8PB90</accession>
<protein>
    <submittedName>
        <fullName evidence="5">GntR family transcriptional regulator</fullName>
    </submittedName>
</protein>
<evidence type="ECO:0000259" key="4">
    <source>
        <dbReference type="PROSITE" id="PS50949"/>
    </source>
</evidence>
<dbReference type="SMART" id="SM00895">
    <property type="entry name" value="FCD"/>
    <property type="match status" value="1"/>
</dbReference>
<dbReference type="InterPro" id="IPR008920">
    <property type="entry name" value="TF_FadR/GntR_C"/>
</dbReference>
<comment type="caution">
    <text evidence="5">The sequence shown here is derived from an EMBL/GenBank/DDBJ whole genome shotgun (WGS) entry which is preliminary data.</text>
</comment>
<dbReference type="PANTHER" id="PTHR43537:SF24">
    <property type="entry name" value="GLUCONATE OPERON TRANSCRIPTIONAL REPRESSOR"/>
    <property type="match status" value="1"/>
</dbReference>
<evidence type="ECO:0000313" key="5">
    <source>
        <dbReference type="EMBL" id="PJF34816.1"/>
    </source>
</evidence>
<dbReference type="EMBL" id="PGTM01000265">
    <property type="protein sequence ID" value="PJF34816.1"/>
    <property type="molecule type" value="Genomic_DNA"/>
</dbReference>
<dbReference type="SUPFAM" id="SSF46785">
    <property type="entry name" value="Winged helix' DNA-binding domain"/>
    <property type="match status" value="1"/>
</dbReference>
<feature type="domain" description="HTH gntR-type" evidence="4">
    <location>
        <begin position="5"/>
        <end position="72"/>
    </location>
</feature>
<dbReference type="SMART" id="SM00345">
    <property type="entry name" value="HTH_GNTR"/>
    <property type="match status" value="1"/>
</dbReference>
<evidence type="ECO:0000313" key="6">
    <source>
        <dbReference type="Proteomes" id="UP000229681"/>
    </source>
</evidence>
<dbReference type="Pfam" id="PF07729">
    <property type="entry name" value="FCD"/>
    <property type="match status" value="1"/>
</dbReference>
<proteinExistence type="predicted"/>
<organism evidence="5 6">
    <name type="scientific">Candidatus Thermofonsia Clade 1 bacterium</name>
    <dbReference type="NCBI Taxonomy" id="2364210"/>
    <lineage>
        <taxon>Bacteria</taxon>
        <taxon>Bacillati</taxon>
        <taxon>Chloroflexota</taxon>
        <taxon>Candidatus Thermofontia</taxon>
        <taxon>Candidatus Thermofonsia Clade 1</taxon>
    </lineage>
</organism>
<dbReference type="GO" id="GO:0003677">
    <property type="term" value="F:DNA binding"/>
    <property type="evidence" value="ECO:0007669"/>
    <property type="project" value="UniProtKB-KW"/>
</dbReference>
<dbReference type="Pfam" id="PF00392">
    <property type="entry name" value="GntR"/>
    <property type="match status" value="1"/>
</dbReference>
<evidence type="ECO:0000256" key="2">
    <source>
        <dbReference type="ARBA" id="ARBA00023125"/>
    </source>
</evidence>
<evidence type="ECO:0000256" key="3">
    <source>
        <dbReference type="ARBA" id="ARBA00023163"/>
    </source>
</evidence>
<gene>
    <name evidence="5" type="ORF">CUN49_13730</name>
</gene>
<dbReference type="InterPro" id="IPR036388">
    <property type="entry name" value="WH-like_DNA-bd_sf"/>
</dbReference>
<dbReference type="GO" id="GO:0003700">
    <property type="term" value="F:DNA-binding transcription factor activity"/>
    <property type="evidence" value="ECO:0007669"/>
    <property type="project" value="InterPro"/>
</dbReference>
<dbReference type="SUPFAM" id="SSF48008">
    <property type="entry name" value="GntR ligand-binding domain-like"/>
    <property type="match status" value="1"/>
</dbReference>
<dbReference type="AlphaFoldDB" id="A0A2M8PB90"/>
<keyword evidence="3" id="KW-0804">Transcription</keyword>
<dbReference type="Proteomes" id="UP000229681">
    <property type="component" value="Unassembled WGS sequence"/>
</dbReference>
<reference evidence="5 6" key="1">
    <citation type="submission" date="2017-11" db="EMBL/GenBank/DDBJ databases">
        <title>Evolution of Phototrophy in the Chloroflexi Phylum Driven by Horizontal Gene Transfer.</title>
        <authorList>
            <person name="Ward L.M."/>
            <person name="Hemp J."/>
            <person name="Shih P.M."/>
            <person name="Mcglynn S.E."/>
            <person name="Fischer W."/>
        </authorList>
    </citation>
    <scope>NUCLEOTIDE SEQUENCE [LARGE SCALE GENOMIC DNA]</scope>
    <source>
        <strain evidence="5">JP3_13</strain>
    </source>
</reference>
<dbReference type="InterPro" id="IPR011711">
    <property type="entry name" value="GntR_C"/>
</dbReference>
<dbReference type="PROSITE" id="PS50949">
    <property type="entry name" value="HTH_GNTR"/>
    <property type="match status" value="1"/>
</dbReference>
<name>A0A2M8PB90_9CHLR</name>